<proteinExistence type="inferred from homology"/>
<protein>
    <submittedName>
        <fullName evidence="6">Uncharacterized protein</fullName>
    </submittedName>
</protein>
<evidence type="ECO:0000256" key="4">
    <source>
        <dbReference type="ARBA" id="ARBA00023157"/>
    </source>
</evidence>
<dbReference type="GO" id="GO:0005179">
    <property type="term" value="F:hormone activity"/>
    <property type="evidence" value="ECO:0007669"/>
    <property type="project" value="UniProtKB-KW"/>
</dbReference>
<keyword evidence="4" id="KW-1015">Disulfide bond</keyword>
<dbReference type="Pfam" id="PF05498">
    <property type="entry name" value="RALF"/>
    <property type="match status" value="1"/>
</dbReference>
<accession>A0A8K0N3L0</accession>
<keyword evidence="3 5" id="KW-0732">Signal</keyword>
<feature type="signal peptide" evidence="5">
    <location>
        <begin position="1"/>
        <end position="24"/>
    </location>
</feature>
<evidence type="ECO:0000313" key="7">
    <source>
        <dbReference type="Proteomes" id="UP000797356"/>
    </source>
</evidence>
<dbReference type="AlphaFoldDB" id="A0A8K0N3L0"/>
<gene>
    <name evidence="6" type="ORF">COCNU_06G015950</name>
</gene>
<organism evidence="6 7">
    <name type="scientific">Cocos nucifera</name>
    <name type="common">Coconut palm</name>
    <dbReference type="NCBI Taxonomy" id="13894"/>
    <lineage>
        <taxon>Eukaryota</taxon>
        <taxon>Viridiplantae</taxon>
        <taxon>Streptophyta</taxon>
        <taxon>Embryophyta</taxon>
        <taxon>Tracheophyta</taxon>
        <taxon>Spermatophyta</taxon>
        <taxon>Magnoliopsida</taxon>
        <taxon>Liliopsida</taxon>
        <taxon>Arecaceae</taxon>
        <taxon>Arecoideae</taxon>
        <taxon>Cocoseae</taxon>
        <taxon>Attaleinae</taxon>
        <taxon>Cocos</taxon>
    </lineage>
</organism>
<evidence type="ECO:0000256" key="3">
    <source>
        <dbReference type="ARBA" id="ARBA00022729"/>
    </source>
</evidence>
<name>A0A8K0N3L0_COCNU</name>
<reference evidence="6" key="2">
    <citation type="submission" date="2019-07" db="EMBL/GenBank/DDBJ databases">
        <authorList>
            <person name="Yang Y."/>
            <person name="Bocs S."/>
            <person name="Baudouin L."/>
        </authorList>
    </citation>
    <scope>NUCLEOTIDE SEQUENCE</scope>
    <source>
        <tissue evidence="6">Spear leaf of Hainan Tall coconut</tissue>
    </source>
</reference>
<comment type="similarity">
    <text evidence="1">Belongs to the plant rapid alkalinization factor (RALF) family.</text>
</comment>
<feature type="chain" id="PRO_5035463968" evidence="5">
    <location>
        <begin position="25"/>
        <end position="99"/>
    </location>
</feature>
<keyword evidence="2" id="KW-0372">Hormone</keyword>
<evidence type="ECO:0000256" key="2">
    <source>
        <dbReference type="ARBA" id="ARBA00022702"/>
    </source>
</evidence>
<comment type="caution">
    <text evidence="6">The sequence shown here is derived from an EMBL/GenBank/DDBJ whole genome shotgun (WGS) entry which is preliminary data.</text>
</comment>
<evidence type="ECO:0000256" key="5">
    <source>
        <dbReference type="SAM" id="SignalP"/>
    </source>
</evidence>
<evidence type="ECO:0000313" key="6">
    <source>
        <dbReference type="EMBL" id="KAG1347766.1"/>
    </source>
</evidence>
<dbReference type="InterPro" id="IPR008801">
    <property type="entry name" value="RALF"/>
</dbReference>
<dbReference type="EMBL" id="CM017877">
    <property type="protein sequence ID" value="KAG1347766.1"/>
    <property type="molecule type" value="Genomic_DNA"/>
</dbReference>
<sequence>MEMGKAGVVCVALLVLISCAGTRAALMGHQACNGPMGSCHEVEEEWAMSSEIGRRLLQTTTSGSLTYKALIPDRAPVQAMQRGNGYTRGCRTNFYCRFK</sequence>
<dbReference type="PROSITE" id="PS51257">
    <property type="entry name" value="PROKAR_LIPOPROTEIN"/>
    <property type="match status" value="1"/>
</dbReference>
<dbReference type="Proteomes" id="UP000797356">
    <property type="component" value="Chromosome 6"/>
</dbReference>
<keyword evidence="7" id="KW-1185">Reference proteome</keyword>
<evidence type="ECO:0000256" key="1">
    <source>
        <dbReference type="ARBA" id="ARBA00009178"/>
    </source>
</evidence>
<reference evidence="6" key="1">
    <citation type="journal article" date="2017" name="Gigascience">
        <title>The genome draft of coconut (Cocos nucifera).</title>
        <authorList>
            <person name="Xiao Y."/>
            <person name="Xu P."/>
            <person name="Fan H."/>
            <person name="Baudouin L."/>
            <person name="Xia W."/>
            <person name="Bocs S."/>
            <person name="Xu J."/>
            <person name="Li Q."/>
            <person name="Guo A."/>
            <person name="Zhou L."/>
            <person name="Li J."/>
            <person name="Wu Y."/>
            <person name="Ma Z."/>
            <person name="Armero A."/>
            <person name="Issali A.E."/>
            <person name="Liu N."/>
            <person name="Peng M."/>
            <person name="Yang Y."/>
        </authorList>
    </citation>
    <scope>NUCLEOTIDE SEQUENCE</scope>
    <source>
        <tissue evidence="6">Spear leaf of Hainan Tall coconut</tissue>
    </source>
</reference>